<organism evidence="1">
    <name type="scientific">Haemophilus influenzae HK1212</name>
    <dbReference type="NCBI Taxonomy" id="456482"/>
    <lineage>
        <taxon>Bacteria</taxon>
        <taxon>Pseudomonadati</taxon>
        <taxon>Pseudomonadota</taxon>
        <taxon>Gammaproteobacteria</taxon>
        <taxon>Pasteurellales</taxon>
        <taxon>Pasteurellaceae</taxon>
        <taxon>Haemophilus</taxon>
    </lineage>
</organism>
<dbReference type="EMBL" id="ABFC01000603">
    <property type="protein sequence ID" value="EFA28668.1"/>
    <property type="molecule type" value="Genomic_DNA"/>
</dbReference>
<proteinExistence type="predicted"/>
<accession>A0A7G2JZ02</accession>
<name>A0A7G2JZ02_HAEIF</name>
<sequence>MSIGYELEHQFDEIQSSLGGLHCLRQFLGNH</sequence>
<evidence type="ECO:0000313" key="1">
    <source>
        <dbReference type="EMBL" id="EFA28668.1"/>
    </source>
</evidence>
<dbReference type="AlphaFoldDB" id="A0A7G2JZ02"/>
<gene>
    <name evidence="1" type="ORF">HAINFHK1212_1194</name>
</gene>
<reference evidence="1" key="1">
    <citation type="journal article" date="2010" name="Genomics">
        <title>Tracing phylogenomic events leading to diversity of Haemophilus influenzae and the emergence of Brazilian Purpuric Fever (BPF)-associated clones.</title>
        <authorList>
            <person name="Papazisi L."/>
            <person name="Ratnayake S."/>
            <person name="Remortel B.G."/>
            <person name="Bock G.R."/>
            <person name="Liang W."/>
            <person name="Saeed A.I."/>
            <person name="Liu J."/>
            <person name="Fleischmann R.D."/>
            <person name="Kilian M."/>
            <person name="Peterson S.N."/>
        </authorList>
    </citation>
    <scope>NUCLEOTIDE SEQUENCE [LARGE SCALE GENOMIC DNA]</scope>
    <source>
        <strain evidence="1">HK1212</strain>
    </source>
</reference>
<protein>
    <submittedName>
        <fullName evidence="1">Uncharacterized protein</fullName>
    </submittedName>
</protein>
<comment type="caution">
    <text evidence="1">The sequence shown here is derived from an EMBL/GenBank/DDBJ whole genome shotgun (WGS) entry which is preliminary data.</text>
</comment>